<dbReference type="GO" id="GO:0032264">
    <property type="term" value="P:IMP salvage"/>
    <property type="evidence" value="ECO:0007669"/>
    <property type="project" value="TreeGrafter"/>
</dbReference>
<dbReference type="GO" id="GO:0006178">
    <property type="term" value="P:guanine salvage"/>
    <property type="evidence" value="ECO:0007669"/>
    <property type="project" value="TreeGrafter"/>
</dbReference>
<proteinExistence type="predicted"/>
<dbReference type="InterPro" id="IPR000836">
    <property type="entry name" value="PRTase_dom"/>
</dbReference>
<dbReference type="PANTHER" id="PTHR43340">
    <property type="entry name" value="HYPOXANTHINE-GUANINE PHOSPHORIBOSYLTRANSFERASE"/>
    <property type="match status" value="1"/>
</dbReference>
<evidence type="ECO:0000259" key="1">
    <source>
        <dbReference type="Pfam" id="PF00156"/>
    </source>
</evidence>
<sequence length="231" mass="26633">MDEPKTYSPEGFNCVNITEDMTYDKNLFLMPDEDYEELENILIPEGLIKSRIDKLAQQIYKQYRSNKTNPLQIFVIMNGAFQFFSDLQSSIKKVREFSGERIEYDTHFLKIKGYVGTESKLCGIEESVLPESMIRGYDILIVEDIYDSGTLMSQLLGHITQYDPRSVKTAVLIHKCNPLNLKHNFKADFTGFTVPGYSFCVGYGMDYNEHFRDISHVCSVSKEGIEKYKGF</sequence>
<dbReference type="InterPro" id="IPR029057">
    <property type="entry name" value="PRTase-like"/>
</dbReference>
<feature type="domain" description="Phosphoribosyltransferase" evidence="1">
    <location>
        <begin position="48"/>
        <end position="207"/>
    </location>
</feature>
<dbReference type="EMBL" id="HBII01033787">
    <property type="protein sequence ID" value="CAE0355096.1"/>
    <property type="molecule type" value="Transcribed_RNA"/>
</dbReference>
<dbReference type="GO" id="GO:0004422">
    <property type="term" value="F:hypoxanthine phosphoribosyltransferase activity"/>
    <property type="evidence" value="ECO:0007669"/>
    <property type="project" value="TreeGrafter"/>
</dbReference>
<dbReference type="CDD" id="cd06223">
    <property type="entry name" value="PRTases_typeI"/>
    <property type="match status" value="1"/>
</dbReference>
<name>A0A7S3JH00_9SPIT</name>
<evidence type="ECO:0000313" key="2">
    <source>
        <dbReference type="EMBL" id="CAE0355096.1"/>
    </source>
</evidence>
<dbReference type="GO" id="GO:0005829">
    <property type="term" value="C:cytosol"/>
    <property type="evidence" value="ECO:0007669"/>
    <property type="project" value="TreeGrafter"/>
</dbReference>
<dbReference type="PANTHER" id="PTHR43340:SF1">
    <property type="entry name" value="HYPOXANTHINE PHOSPHORIBOSYLTRANSFERASE"/>
    <property type="match status" value="1"/>
</dbReference>
<dbReference type="GO" id="GO:0032263">
    <property type="term" value="P:GMP salvage"/>
    <property type="evidence" value="ECO:0007669"/>
    <property type="project" value="TreeGrafter"/>
</dbReference>
<reference evidence="2" key="1">
    <citation type="submission" date="2021-01" db="EMBL/GenBank/DDBJ databases">
        <authorList>
            <person name="Corre E."/>
            <person name="Pelletier E."/>
            <person name="Niang G."/>
            <person name="Scheremetjew M."/>
            <person name="Finn R."/>
            <person name="Kale V."/>
            <person name="Holt S."/>
            <person name="Cochrane G."/>
            <person name="Meng A."/>
            <person name="Brown T."/>
            <person name="Cohen L."/>
        </authorList>
    </citation>
    <scope>NUCLEOTIDE SEQUENCE</scope>
    <source>
        <strain evidence="2">FSP1.4</strain>
    </source>
</reference>
<accession>A0A7S3JH00</accession>
<dbReference type="SUPFAM" id="SSF53271">
    <property type="entry name" value="PRTase-like"/>
    <property type="match status" value="1"/>
</dbReference>
<dbReference type="Pfam" id="PF00156">
    <property type="entry name" value="Pribosyltran"/>
    <property type="match status" value="1"/>
</dbReference>
<gene>
    <name evidence="2" type="ORF">EHAR0213_LOCUS14013</name>
</gene>
<dbReference type="GO" id="GO:0046100">
    <property type="term" value="P:hypoxanthine metabolic process"/>
    <property type="evidence" value="ECO:0007669"/>
    <property type="project" value="TreeGrafter"/>
</dbReference>
<organism evidence="2">
    <name type="scientific">Euplotes harpa</name>
    <dbReference type="NCBI Taxonomy" id="151035"/>
    <lineage>
        <taxon>Eukaryota</taxon>
        <taxon>Sar</taxon>
        <taxon>Alveolata</taxon>
        <taxon>Ciliophora</taxon>
        <taxon>Intramacronucleata</taxon>
        <taxon>Spirotrichea</taxon>
        <taxon>Hypotrichia</taxon>
        <taxon>Euplotida</taxon>
        <taxon>Euplotidae</taxon>
        <taxon>Euplotes</taxon>
    </lineage>
</organism>
<dbReference type="InterPro" id="IPR050408">
    <property type="entry name" value="HGPRT"/>
</dbReference>
<dbReference type="Gene3D" id="3.40.50.2020">
    <property type="match status" value="1"/>
</dbReference>
<dbReference type="AlphaFoldDB" id="A0A7S3JH00"/>
<dbReference type="GO" id="GO:0000287">
    <property type="term" value="F:magnesium ion binding"/>
    <property type="evidence" value="ECO:0007669"/>
    <property type="project" value="TreeGrafter"/>
</dbReference>
<protein>
    <recommendedName>
        <fullName evidence="1">Phosphoribosyltransferase domain-containing protein</fullName>
    </recommendedName>
</protein>